<dbReference type="AlphaFoldDB" id="A0AAD6N4Z0"/>
<evidence type="ECO:0000313" key="3">
    <source>
        <dbReference type="Proteomes" id="UP001219568"/>
    </source>
</evidence>
<comment type="caution">
    <text evidence="2">The sequence shown here is derived from an EMBL/GenBank/DDBJ whole genome shotgun (WGS) entry which is preliminary data.</text>
</comment>
<organism evidence="2 3">
    <name type="scientific">Penicillium canescens</name>
    <dbReference type="NCBI Taxonomy" id="5083"/>
    <lineage>
        <taxon>Eukaryota</taxon>
        <taxon>Fungi</taxon>
        <taxon>Dikarya</taxon>
        <taxon>Ascomycota</taxon>
        <taxon>Pezizomycotina</taxon>
        <taxon>Eurotiomycetes</taxon>
        <taxon>Eurotiomycetidae</taxon>
        <taxon>Eurotiales</taxon>
        <taxon>Aspergillaceae</taxon>
        <taxon>Penicillium</taxon>
    </lineage>
</organism>
<evidence type="ECO:0008006" key="4">
    <source>
        <dbReference type="Google" id="ProtNLM"/>
    </source>
</evidence>
<sequence length="171" mass="19495">MPKRLKKLFPSFHRHKDVGKAEAQINQAEDQKDNTNIARPPTYSQPAIQLLQSIETFQPKDLWQAAYDQLDEKQQQILLRTQSSPESKGKKAGSRELIDEIIHVTKVQYEAYQQKSDNTLRRTSRKIIDALLSYKEIIGAVAGLDPTQHAASAWAVVSLGLKIFEVMWKPQ</sequence>
<evidence type="ECO:0000313" key="2">
    <source>
        <dbReference type="EMBL" id="KAJ6029935.1"/>
    </source>
</evidence>
<feature type="region of interest" description="Disordered" evidence="1">
    <location>
        <begin position="16"/>
        <end position="38"/>
    </location>
</feature>
<protein>
    <recommendedName>
        <fullName evidence="4">NWD NACHT-NTPase N-terminal domain-containing protein</fullName>
    </recommendedName>
</protein>
<dbReference type="EMBL" id="JAQJZL010000014">
    <property type="protein sequence ID" value="KAJ6029935.1"/>
    <property type="molecule type" value="Genomic_DNA"/>
</dbReference>
<gene>
    <name evidence="2" type="ORF">N7460_010201</name>
</gene>
<reference evidence="2" key="2">
    <citation type="submission" date="2023-01" db="EMBL/GenBank/DDBJ databases">
        <authorList>
            <person name="Petersen C."/>
        </authorList>
    </citation>
    <scope>NUCLEOTIDE SEQUENCE</scope>
    <source>
        <strain evidence="2">IBT 15450</strain>
    </source>
</reference>
<proteinExistence type="predicted"/>
<keyword evidence="3" id="KW-1185">Reference proteome</keyword>
<feature type="compositionally biased region" description="Polar residues" evidence="1">
    <location>
        <begin position="24"/>
        <end position="38"/>
    </location>
</feature>
<reference evidence="2" key="1">
    <citation type="journal article" date="2023" name="IMA Fungus">
        <title>Comparative genomic study of the Penicillium genus elucidates a diverse pangenome and 15 lateral gene transfer events.</title>
        <authorList>
            <person name="Petersen C."/>
            <person name="Sorensen T."/>
            <person name="Nielsen M.R."/>
            <person name="Sondergaard T.E."/>
            <person name="Sorensen J.L."/>
            <person name="Fitzpatrick D.A."/>
            <person name="Frisvad J.C."/>
            <person name="Nielsen K.L."/>
        </authorList>
    </citation>
    <scope>NUCLEOTIDE SEQUENCE</scope>
    <source>
        <strain evidence="2">IBT 15450</strain>
    </source>
</reference>
<evidence type="ECO:0000256" key="1">
    <source>
        <dbReference type="SAM" id="MobiDB-lite"/>
    </source>
</evidence>
<accession>A0AAD6N4Z0</accession>
<dbReference type="Proteomes" id="UP001219568">
    <property type="component" value="Unassembled WGS sequence"/>
</dbReference>
<name>A0AAD6N4Z0_PENCN</name>